<dbReference type="KEGG" id="smar:SM39_0586"/>
<gene>
    <name evidence="1" type="ORF">SM39_0586</name>
</gene>
<dbReference type="AlphaFoldDB" id="A0AAT9EG05"/>
<dbReference type="EMBL" id="AP013063">
    <property type="protein sequence ID" value="BAO32646.1"/>
    <property type="molecule type" value="Genomic_DNA"/>
</dbReference>
<proteinExistence type="predicted"/>
<name>A0AAT9EG05_SERMA</name>
<evidence type="ECO:0000313" key="1">
    <source>
        <dbReference type="EMBL" id="BAO32646.1"/>
    </source>
</evidence>
<organism evidence="1">
    <name type="scientific">Serratia marcescens SM39</name>
    <dbReference type="NCBI Taxonomy" id="1334564"/>
    <lineage>
        <taxon>Bacteria</taxon>
        <taxon>Pseudomonadati</taxon>
        <taxon>Pseudomonadota</taxon>
        <taxon>Gammaproteobacteria</taxon>
        <taxon>Enterobacterales</taxon>
        <taxon>Yersiniaceae</taxon>
        <taxon>Serratia</taxon>
    </lineage>
</organism>
<dbReference type="RefSeq" id="WP_041033820.1">
    <property type="nucleotide sequence ID" value="NZ_AP013063.1"/>
</dbReference>
<reference evidence="1" key="1">
    <citation type="journal article" date="2014" name="Genome Biol. Evol.">
        <title>Genome evolution and plasticity of Serratia marcescens, an important multidrug-resistant nosocomial pathogen.</title>
        <authorList>
            <person name="Iguchi A."/>
            <person name="Nagaya Y."/>
            <person name="Pradel E."/>
            <person name="Ooka T."/>
            <person name="Ogura Y."/>
            <person name="Katsura K."/>
            <person name="Kurokawa K."/>
            <person name="Oshima K."/>
            <person name="Hattori M."/>
            <person name="Parkhill J."/>
            <person name="Sebaihia M."/>
            <person name="Coulthurst S.J."/>
            <person name="Gotoh N."/>
            <person name="Thomson N.R."/>
            <person name="Ewbank J.J."/>
            <person name="Hayashi T."/>
        </authorList>
    </citation>
    <scope>NUCLEOTIDE SEQUENCE</scope>
    <source>
        <strain evidence="1">SM39</strain>
    </source>
</reference>
<sequence length="86" mass="10007">MGSITLAGRQIFILNENDRYPEPQQNSPPMFAIREDEEQQHWLYVWHKGRWPLVSETPFSTQGEAVDGAISFDYGSLYKNKFRGDN</sequence>
<protein>
    <submittedName>
        <fullName evidence="1">Uncharacterized protein</fullName>
    </submittedName>
</protein>
<accession>A0AAT9EG05</accession>